<dbReference type="Proteomes" id="UP001175261">
    <property type="component" value="Unassembled WGS sequence"/>
</dbReference>
<dbReference type="PANTHER" id="PTHR42068:SF1">
    <property type="entry name" value="YALI0B18964P"/>
    <property type="match status" value="1"/>
</dbReference>
<organism evidence="2 3">
    <name type="scientific">Sarocladium strictum</name>
    <name type="common">Black bundle disease fungus</name>
    <name type="synonym">Acremonium strictum</name>
    <dbReference type="NCBI Taxonomy" id="5046"/>
    <lineage>
        <taxon>Eukaryota</taxon>
        <taxon>Fungi</taxon>
        <taxon>Dikarya</taxon>
        <taxon>Ascomycota</taxon>
        <taxon>Pezizomycotina</taxon>
        <taxon>Sordariomycetes</taxon>
        <taxon>Hypocreomycetidae</taxon>
        <taxon>Hypocreales</taxon>
        <taxon>Sarocladiaceae</taxon>
        <taxon>Sarocladium</taxon>
    </lineage>
</organism>
<accession>A0AA39GRN5</accession>
<evidence type="ECO:0000313" key="2">
    <source>
        <dbReference type="EMBL" id="KAK0392302.1"/>
    </source>
</evidence>
<feature type="compositionally biased region" description="Polar residues" evidence="1">
    <location>
        <begin position="335"/>
        <end position="357"/>
    </location>
</feature>
<feature type="compositionally biased region" description="Acidic residues" evidence="1">
    <location>
        <begin position="472"/>
        <end position="481"/>
    </location>
</feature>
<sequence>MPRFSAAFSRRKSTADEVQNALINPAEQQHSFRVIERNDVGNIKSFDGGARLARASGNHLNRPGPLDDQDDNMFAHLKGDRGSGGSNFTKASSADASSRHSNASTAPSSADIAPTIPAHDDTKTPNKKGLQDVAPRKGVASSGSGFLSKAGRTFSFGSKKNGRPRGLTTSTTSTTTPPRLEGGGMDMGGDFGNMFSGSGFDKRASMATLKMGHQLPQLRESSGRPSQPANLTLDTTSTVDAAPLSWNSEHSNDNLLASRASPSRPIASEPIDEDVKLLQDTMAATRFLSSANDVSRPSPPGRYRSEEDSFTVIPRKPAPATAAPNEDNLFAGTPSKISRQANRQPPRPTSTAQQNKVMTPAEFERYRRHKEQLGTAPGAKSPVVNNDDEDDEDDINYDDDEDEAEKSKQQAKQRRKQEAHMAVYRQQMMKVTGEPSGPPLASVSASSRPSLPTSLSAPQLNLLKSPSPDSAITDEEEDEEVPLAILQAHGFPHKNRPPTRLMTAGSIPNLRSASQASHRPGSVMGEPISANNDRQRHSTLPAFARHLPQDPFVGASIARPAVRESLAFGGGNPAPAPPPPGALPPGGLVGVIANEERSRAMRRGSPNMEAQKFMPGPMGGPIDPMAGIPPHMMYGNGGMPGMPDQAQIQMTQQMQQFMHMQMQFMQMMAGNPGAQQQQMPMQGPYMGPGASQSTADLSGRQSVMGDFMPEPPRLNGGTRTMSMVQPHTGSFGLQSGYAPSFHSPSPGYTPSIAPSERSNVGLPGRYRPVSQAGGSFTNQHSRSNTMSGALSQFGGDRKQPSVNVVNKAAAGSDDDDEEGWEAMKAKRDKKRSLWKTKKEFAGVLDAIH</sequence>
<feature type="compositionally biased region" description="Acidic residues" evidence="1">
    <location>
        <begin position="386"/>
        <end position="404"/>
    </location>
</feature>
<keyword evidence="3" id="KW-1185">Reference proteome</keyword>
<feature type="region of interest" description="Disordered" evidence="1">
    <location>
        <begin position="286"/>
        <end position="482"/>
    </location>
</feature>
<name>A0AA39GRN5_SARSR</name>
<protein>
    <submittedName>
        <fullName evidence="2">Uncharacterized protein</fullName>
    </submittedName>
</protein>
<feature type="region of interest" description="Disordered" evidence="1">
    <location>
        <begin position="734"/>
        <end position="801"/>
    </location>
</feature>
<feature type="compositionally biased region" description="Polar residues" evidence="1">
    <location>
        <begin position="772"/>
        <end position="790"/>
    </location>
</feature>
<evidence type="ECO:0000256" key="1">
    <source>
        <dbReference type="SAM" id="MobiDB-lite"/>
    </source>
</evidence>
<dbReference type="AlphaFoldDB" id="A0AA39GRN5"/>
<feature type="region of interest" description="Disordered" evidence="1">
    <location>
        <begin position="512"/>
        <end position="533"/>
    </location>
</feature>
<comment type="caution">
    <text evidence="2">The sequence shown here is derived from an EMBL/GenBank/DDBJ whole genome shotgun (WGS) entry which is preliminary data.</text>
</comment>
<feature type="region of interest" description="Disordered" evidence="1">
    <location>
        <begin position="54"/>
        <end position="196"/>
    </location>
</feature>
<reference evidence="2" key="1">
    <citation type="submission" date="2022-10" db="EMBL/GenBank/DDBJ databases">
        <title>Determination and structural analysis of whole genome sequence of Sarocladium strictum F4-1.</title>
        <authorList>
            <person name="Hu L."/>
            <person name="Jiang Y."/>
        </authorList>
    </citation>
    <scope>NUCLEOTIDE SEQUENCE</scope>
    <source>
        <strain evidence="2">F4-1</strain>
    </source>
</reference>
<dbReference type="EMBL" id="JAPDFR010000001">
    <property type="protein sequence ID" value="KAK0392302.1"/>
    <property type="molecule type" value="Genomic_DNA"/>
</dbReference>
<feature type="compositionally biased region" description="Polar residues" evidence="1">
    <location>
        <begin position="86"/>
        <end position="108"/>
    </location>
</feature>
<gene>
    <name evidence="2" type="ORF">NLU13_1798</name>
</gene>
<feature type="compositionally biased region" description="Gly residues" evidence="1">
    <location>
        <begin position="181"/>
        <end position="191"/>
    </location>
</feature>
<feature type="compositionally biased region" description="Polar residues" evidence="1">
    <location>
        <begin position="443"/>
        <end position="470"/>
    </location>
</feature>
<proteinExistence type="predicted"/>
<evidence type="ECO:0000313" key="3">
    <source>
        <dbReference type="Proteomes" id="UP001175261"/>
    </source>
</evidence>
<dbReference type="PANTHER" id="PTHR42068">
    <property type="entry name" value="YALI0B18964P"/>
    <property type="match status" value="1"/>
</dbReference>